<reference evidence="4" key="1">
    <citation type="submission" date="2019-11" db="EMBL/GenBank/DDBJ databases">
        <title>Genomic insights into an expanded diversity of filamentous marine cyanobacteria reveals the extraordinary biosynthetic potential of Moorea and Okeania.</title>
        <authorList>
            <person name="Ferreira Leao T."/>
            <person name="Wang M."/>
            <person name="Moss N."/>
            <person name="Da Silva R."/>
            <person name="Sanders J."/>
            <person name="Nurk S."/>
            <person name="Gurevich A."/>
            <person name="Humphrey G."/>
            <person name="Reher R."/>
            <person name="Zhu Q."/>
            <person name="Belda-Ferre P."/>
            <person name="Glukhov E."/>
            <person name="Rex R."/>
            <person name="Dorrestein P.C."/>
            <person name="Knight R."/>
            <person name="Pevzner P."/>
            <person name="Gerwick W.H."/>
            <person name="Gerwick L."/>
        </authorList>
    </citation>
    <scope>NUCLEOTIDE SEQUENCE</scope>
    <source>
        <strain evidence="4">SIO1C4</strain>
    </source>
</reference>
<feature type="transmembrane region" description="Helical" evidence="3">
    <location>
        <begin position="151"/>
        <end position="173"/>
    </location>
</feature>
<name>A0A6B3N896_9CYAN</name>
<evidence type="ECO:0008006" key="5">
    <source>
        <dbReference type="Google" id="ProtNLM"/>
    </source>
</evidence>
<keyword evidence="1" id="KW-0175">Coiled coil</keyword>
<protein>
    <recommendedName>
        <fullName evidence="5">DUF3450 domain-containing protein</fullName>
    </recommendedName>
</protein>
<proteinExistence type="predicted"/>
<keyword evidence="3" id="KW-0472">Membrane</keyword>
<dbReference type="AlphaFoldDB" id="A0A6B3N896"/>
<keyword evidence="3" id="KW-1133">Transmembrane helix</keyword>
<evidence type="ECO:0000256" key="2">
    <source>
        <dbReference type="SAM" id="MobiDB-lite"/>
    </source>
</evidence>
<accession>A0A6B3N896</accession>
<evidence type="ECO:0000256" key="3">
    <source>
        <dbReference type="SAM" id="Phobius"/>
    </source>
</evidence>
<gene>
    <name evidence="4" type="ORF">F6J89_08720</name>
</gene>
<feature type="region of interest" description="Disordered" evidence="2">
    <location>
        <begin position="72"/>
        <end position="126"/>
    </location>
</feature>
<comment type="caution">
    <text evidence="4">The sequence shown here is derived from an EMBL/GenBank/DDBJ whole genome shotgun (WGS) entry which is preliminary data.</text>
</comment>
<dbReference type="EMBL" id="JAAHFQ010000126">
    <property type="protein sequence ID" value="NER27703.1"/>
    <property type="molecule type" value="Genomic_DNA"/>
</dbReference>
<keyword evidence="3" id="KW-0812">Transmembrane</keyword>
<feature type="coiled-coil region" evidence="1">
    <location>
        <begin position="19"/>
        <end position="53"/>
    </location>
</feature>
<evidence type="ECO:0000256" key="1">
    <source>
        <dbReference type="SAM" id="Coils"/>
    </source>
</evidence>
<sequence length="181" mass="19875">MKPSTVASSYRPSVPISVYRELAAELQTARARLESLNNQNQQLVKQNQLLHQEVEKVVKSAQHLQQVVASLKPVSQHGKSSDGSAIPSPSPPATTAPLPRNTTATPEVEFPRESHQSETNTSPYGETLVFEQEEERYRRPNSSEGSSDVNGWLLVVVIITILLTAFGSGFLLVKWLSNNNG</sequence>
<evidence type="ECO:0000313" key="4">
    <source>
        <dbReference type="EMBL" id="NER27703.1"/>
    </source>
</evidence>
<organism evidence="4">
    <name type="scientific">Symploca sp. SIO1C4</name>
    <dbReference type="NCBI Taxonomy" id="2607765"/>
    <lineage>
        <taxon>Bacteria</taxon>
        <taxon>Bacillati</taxon>
        <taxon>Cyanobacteriota</taxon>
        <taxon>Cyanophyceae</taxon>
        <taxon>Coleofasciculales</taxon>
        <taxon>Coleofasciculaceae</taxon>
        <taxon>Symploca</taxon>
    </lineage>
</organism>